<keyword evidence="2" id="KW-0378">Hydrolase</keyword>
<feature type="coiled-coil region" evidence="1">
    <location>
        <begin position="21"/>
        <end position="55"/>
    </location>
</feature>
<keyword evidence="1" id="KW-0175">Coiled coil</keyword>
<evidence type="ECO:0000313" key="2">
    <source>
        <dbReference type="EMBL" id="MDT0558704.1"/>
    </source>
</evidence>
<organism evidence="2 3">
    <name type="scientific">Microcosmobacter mediterraneus</name>
    <dbReference type="NCBI Taxonomy" id="3075607"/>
    <lineage>
        <taxon>Bacteria</taxon>
        <taxon>Pseudomonadati</taxon>
        <taxon>Bacteroidota</taxon>
        <taxon>Flavobacteriia</taxon>
        <taxon>Flavobacteriales</taxon>
        <taxon>Flavobacteriaceae</taxon>
        <taxon>Microcosmobacter</taxon>
    </lineage>
</organism>
<accession>A0ABU2YLX3</accession>
<dbReference type="GO" id="GO:0016787">
    <property type="term" value="F:hydrolase activity"/>
    <property type="evidence" value="ECO:0007669"/>
    <property type="project" value="UniProtKB-KW"/>
</dbReference>
<evidence type="ECO:0000256" key="1">
    <source>
        <dbReference type="SAM" id="Coils"/>
    </source>
</evidence>
<dbReference type="EMBL" id="JAVRIA010000004">
    <property type="protein sequence ID" value="MDT0558704.1"/>
    <property type="molecule type" value="Genomic_DNA"/>
</dbReference>
<gene>
    <name evidence="2" type="ORF">RM697_08600</name>
</gene>
<dbReference type="Proteomes" id="UP001259492">
    <property type="component" value="Unassembled WGS sequence"/>
</dbReference>
<evidence type="ECO:0000313" key="3">
    <source>
        <dbReference type="Proteomes" id="UP001259492"/>
    </source>
</evidence>
<dbReference type="RefSeq" id="WP_311427469.1">
    <property type="nucleotide sequence ID" value="NZ_JAVRIA010000004.1"/>
</dbReference>
<proteinExistence type="predicted"/>
<sequence length="167" mass="19817">MKSRIFMYLFIFSLLLVVFQYVNSKNILEDYEDKLEKKIQKQTELERQILNLEDQIFDLKEFTIDENEGALTYLEDAGYDTSKLIPAIKEGLYNMNNYNGDDHPIVPYVSMTEGKILIDKIRLLNHRWIIANFSDGKHWGEIFVTYEVDNEGNLKYKLVEYFMYPTS</sequence>
<keyword evidence="3" id="KW-1185">Reference proteome</keyword>
<protein>
    <submittedName>
        <fullName evidence="2">Hydrolase</fullName>
    </submittedName>
</protein>
<reference evidence="2 3" key="1">
    <citation type="submission" date="2023-09" db="EMBL/GenBank/DDBJ databases">
        <authorList>
            <person name="Rey-Velasco X."/>
        </authorList>
    </citation>
    <scope>NUCLEOTIDE SEQUENCE [LARGE SCALE GENOMIC DNA]</scope>
    <source>
        <strain evidence="2 3">W332</strain>
    </source>
</reference>
<comment type="caution">
    <text evidence="2">The sequence shown here is derived from an EMBL/GenBank/DDBJ whole genome shotgun (WGS) entry which is preliminary data.</text>
</comment>
<name>A0ABU2YLX3_9FLAO</name>